<dbReference type="Gene3D" id="3.40.50.2300">
    <property type="match status" value="1"/>
</dbReference>
<evidence type="ECO:0000256" key="5">
    <source>
        <dbReference type="ARBA" id="ARBA00023015"/>
    </source>
</evidence>
<dbReference type="InterPro" id="IPR058031">
    <property type="entry name" value="AAA_lid_NorR"/>
</dbReference>
<dbReference type="AlphaFoldDB" id="Q311B4"/>
<evidence type="ECO:0000259" key="8">
    <source>
        <dbReference type="PROSITE" id="PS50045"/>
    </source>
</evidence>
<proteinExistence type="predicted"/>
<dbReference type="InterPro" id="IPR011006">
    <property type="entry name" value="CheY-like_superfamily"/>
</dbReference>
<dbReference type="SMART" id="SM00382">
    <property type="entry name" value="AAA"/>
    <property type="match status" value="1"/>
</dbReference>
<dbReference type="InterPro" id="IPR003593">
    <property type="entry name" value="AAA+_ATPase"/>
</dbReference>
<dbReference type="PROSITE" id="PS00675">
    <property type="entry name" value="SIGMA54_INTERACT_1"/>
    <property type="match status" value="1"/>
</dbReference>
<dbReference type="FunFam" id="3.40.50.2300:FF:000018">
    <property type="entry name" value="DNA-binding transcriptional regulator NtrC"/>
    <property type="match status" value="1"/>
</dbReference>
<keyword evidence="2" id="KW-0547">Nucleotide-binding</keyword>
<evidence type="ECO:0000256" key="7">
    <source>
        <dbReference type="PROSITE-ProRule" id="PRU00169"/>
    </source>
</evidence>
<dbReference type="GO" id="GO:0043565">
    <property type="term" value="F:sequence-specific DNA binding"/>
    <property type="evidence" value="ECO:0007669"/>
    <property type="project" value="InterPro"/>
</dbReference>
<dbReference type="InterPro" id="IPR009057">
    <property type="entry name" value="Homeodomain-like_sf"/>
</dbReference>
<evidence type="ECO:0000313" key="10">
    <source>
        <dbReference type="EMBL" id="ABB38482.1"/>
    </source>
</evidence>
<dbReference type="SUPFAM" id="SSF46689">
    <property type="entry name" value="Homeodomain-like"/>
    <property type="match status" value="1"/>
</dbReference>
<dbReference type="Pfam" id="PF02954">
    <property type="entry name" value="HTH_8"/>
    <property type="match status" value="1"/>
</dbReference>
<dbReference type="CDD" id="cd00009">
    <property type="entry name" value="AAA"/>
    <property type="match status" value="1"/>
</dbReference>
<dbReference type="Pfam" id="PF25601">
    <property type="entry name" value="AAA_lid_14"/>
    <property type="match status" value="1"/>
</dbReference>
<feature type="modified residue" description="4-aspartylphosphate" evidence="7">
    <location>
        <position position="53"/>
    </location>
</feature>
<dbReference type="Gene3D" id="3.40.50.300">
    <property type="entry name" value="P-loop containing nucleotide triphosphate hydrolases"/>
    <property type="match status" value="1"/>
</dbReference>
<feature type="domain" description="Response regulatory" evidence="9">
    <location>
        <begin position="4"/>
        <end position="118"/>
    </location>
</feature>
<evidence type="ECO:0000259" key="9">
    <source>
        <dbReference type="PROSITE" id="PS50110"/>
    </source>
</evidence>
<dbReference type="GO" id="GO:0000160">
    <property type="term" value="P:phosphorelay signal transduction system"/>
    <property type="evidence" value="ECO:0007669"/>
    <property type="project" value="UniProtKB-KW"/>
</dbReference>
<sequence>MIKRLLVIDDEPGHRLMVRAVMEDNGWQVFEAASGEDGLSFLGTDSVHVVLLDMRMPGMDGKETLARILDINPQLPVVMLTAYGTVGSAVEAMKKGAFDYLSKPADNDELAAVLEKAWEYSLLLAENQNLRQKLGQGDPVQKIVGSSPAMLRVLDFIRQAGPSEATVLVMGESGTGKELIAEALHDASLRREKTLVKVNCAALPGNLLESELFGYVKGAFTGAVKDKPGRFQLARGGTLFLDEIGEMPVELQAKLLRALQERVIEPLGSVRPVDVDVRIVAATNRDLRKAIEQGDFREDLFFRLNVLEVVSPPLRERIDDIPLLVSRLVDKLSRKNRKEVRSVSPEFLDALMAYHWPGNVRELENVLERALILSRSDILGPESLPAQLLQVEERRDPLPQRMVSTALVPSFDDAERETLLKALEAHNGHREKTADALGISRRTLQYKLKKFGLTRRS</sequence>
<reference evidence="10 11" key="1">
    <citation type="journal article" date="2011" name="J. Bacteriol.">
        <title>Complete genome sequence and updated annotation of Desulfovibrio alaskensis G20.</title>
        <authorList>
            <person name="Hauser L.J."/>
            <person name="Land M.L."/>
            <person name="Brown S.D."/>
            <person name="Larimer F."/>
            <person name="Keller K.L."/>
            <person name="Rapp-Giles B.J."/>
            <person name="Price M.N."/>
            <person name="Lin M."/>
            <person name="Bruce D.C."/>
            <person name="Detter J.C."/>
            <person name="Tapia R."/>
            <person name="Han C.S."/>
            <person name="Goodwin L.A."/>
            <person name="Cheng J.F."/>
            <person name="Pitluck S."/>
            <person name="Copeland A."/>
            <person name="Lucas S."/>
            <person name="Nolan M."/>
            <person name="Lapidus A.L."/>
            <person name="Palumbo A.V."/>
            <person name="Wall J.D."/>
        </authorList>
    </citation>
    <scope>NUCLEOTIDE SEQUENCE [LARGE SCALE GENOMIC DNA]</scope>
    <source>
        <strain evidence="11">ATCC BAA 1058 / DSM 17464 / G20</strain>
    </source>
</reference>
<gene>
    <name evidence="10" type="ordered locus">Dde_1685</name>
</gene>
<evidence type="ECO:0000256" key="1">
    <source>
        <dbReference type="ARBA" id="ARBA00022553"/>
    </source>
</evidence>
<dbReference type="InterPro" id="IPR025662">
    <property type="entry name" value="Sigma_54_int_dom_ATP-bd_1"/>
</dbReference>
<evidence type="ECO:0000256" key="6">
    <source>
        <dbReference type="ARBA" id="ARBA00023163"/>
    </source>
</evidence>
<dbReference type="Proteomes" id="UP000002710">
    <property type="component" value="Chromosome"/>
</dbReference>
<keyword evidence="5" id="KW-0805">Transcription regulation</keyword>
<keyword evidence="3" id="KW-0067">ATP-binding</keyword>
<dbReference type="PROSITE" id="PS00688">
    <property type="entry name" value="SIGMA54_INTERACT_3"/>
    <property type="match status" value="1"/>
</dbReference>
<evidence type="ECO:0000313" key="11">
    <source>
        <dbReference type="Proteomes" id="UP000002710"/>
    </source>
</evidence>
<feature type="domain" description="Sigma-54 factor interaction" evidence="8">
    <location>
        <begin position="143"/>
        <end position="372"/>
    </location>
</feature>
<dbReference type="PRINTS" id="PR01590">
    <property type="entry name" value="HTHFIS"/>
</dbReference>
<dbReference type="Pfam" id="PF00072">
    <property type="entry name" value="Response_reg"/>
    <property type="match status" value="1"/>
</dbReference>
<keyword evidence="4" id="KW-0902">Two-component regulatory system</keyword>
<dbReference type="SMART" id="SM00448">
    <property type="entry name" value="REC"/>
    <property type="match status" value="1"/>
</dbReference>
<dbReference type="InterPro" id="IPR027417">
    <property type="entry name" value="P-loop_NTPase"/>
</dbReference>
<dbReference type="EMBL" id="CP000112">
    <property type="protein sequence ID" value="ABB38482.1"/>
    <property type="molecule type" value="Genomic_DNA"/>
</dbReference>
<dbReference type="FunFam" id="3.40.50.300:FF:000006">
    <property type="entry name" value="DNA-binding transcriptional regulator NtrC"/>
    <property type="match status" value="1"/>
</dbReference>
<dbReference type="Gene3D" id="1.10.8.60">
    <property type="match status" value="1"/>
</dbReference>
<protein>
    <submittedName>
        <fullName evidence="10">Two component, sigma54 specific, transcriptional regulator, Fis family</fullName>
    </submittedName>
</protein>
<keyword evidence="11" id="KW-1185">Reference proteome</keyword>
<dbReference type="GO" id="GO:0006355">
    <property type="term" value="P:regulation of DNA-templated transcription"/>
    <property type="evidence" value="ECO:0007669"/>
    <property type="project" value="InterPro"/>
</dbReference>
<dbReference type="eggNOG" id="COG2204">
    <property type="taxonomic scope" value="Bacteria"/>
</dbReference>
<dbReference type="PROSITE" id="PS50110">
    <property type="entry name" value="RESPONSE_REGULATORY"/>
    <property type="match status" value="1"/>
</dbReference>
<dbReference type="SUPFAM" id="SSF52540">
    <property type="entry name" value="P-loop containing nucleoside triphosphate hydrolases"/>
    <property type="match status" value="1"/>
</dbReference>
<accession>Q311B4</accession>
<dbReference type="SUPFAM" id="SSF52172">
    <property type="entry name" value="CheY-like"/>
    <property type="match status" value="1"/>
</dbReference>
<organism evidence="10 11">
    <name type="scientific">Oleidesulfovibrio alaskensis (strain ATCC BAA-1058 / DSM 17464 / G20)</name>
    <name type="common">Desulfovibrio alaskensis</name>
    <dbReference type="NCBI Taxonomy" id="207559"/>
    <lineage>
        <taxon>Bacteria</taxon>
        <taxon>Pseudomonadati</taxon>
        <taxon>Thermodesulfobacteriota</taxon>
        <taxon>Desulfovibrionia</taxon>
        <taxon>Desulfovibrionales</taxon>
        <taxon>Desulfovibrionaceae</taxon>
        <taxon>Oleidesulfovibrio</taxon>
    </lineage>
</organism>
<evidence type="ECO:0000256" key="4">
    <source>
        <dbReference type="ARBA" id="ARBA00023012"/>
    </source>
</evidence>
<dbReference type="InterPro" id="IPR025944">
    <property type="entry name" value="Sigma_54_int_dom_CS"/>
</dbReference>
<dbReference type="GO" id="GO:0005524">
    <property type="term" value="F:ATP binding"/>
    <property type="evidence" value="ECO:0007669"/>
    <property type="project" value="UniProtKB-KW"/>
</dbReference>
<dbReference type="InterPro" id="IPR002078">
    <property type="entry name" value="Sigma_54_int"/>
</dbReference>
<dbReference type="Gene3D" id="1.10.10.60">
    <property type="entry name" value="Homeodomain-like"/>
    <property type="match status" value="1"/>
</dbReference>
<keyword evidence="1 7" id="KW-0597">Phosphoprotein</keyword>
<dbReference type="HOGENOM" id="CLU_000445_0_6_7"/>
<dbReference type="InterPro" id="IPR002197">
    <property type="entry name" value="HTH_Fis"/>
</dbReference>
<dbReference type="Pfam" id="PF00158">
    <property type="entry name" value="Sigma54_activat"/>
    <property type="match status" value="1"/>
</dbReference>
<dbReference type="PROSITE" id="PS50045">
    <property type="entry name" value="SIGMA54_INTERACT_4"/>
    <property type="match status" value="1"/>
</dbReference>
<dbReference type="KEGG" id="dde:Dde_1685"/>
<dbReference type="PANTHER" id="PTHR32071">
    <property type="entry name" value="TRANSCRIPTIONAL REGULATORY PROTEIN"/>
    <property type="match status" value="1"/>
</dbReference>
<evidence type="ECO:0000256" key="2">
    <source>
        <dbReference type="ARBA" id="ARBA00022741"/>
    </source>
</evidence>
<evidence type="ECO:0000256" key="3">
    <source>
        <dbReference type="ARBA" id="ARBA00022840"/>
    </source>
</evidence>
<dbReference type="InterPro" id="IPR001789">
    <property type="entry name" value="Sig_transdc_resp-reg_receiver"/>
</dbReference>
<name>Q311B4_OLEA2</name>
<dbReference type="PANTHER" id="PTHR32071:SF113">
    <property type="entry name" value="ALGINATE BIOSYNTHESIS TRANSCRIPTIONAL REGULATORY PROTEIN ALGB"/>
    <property type="match status" value="1"/>
</dbReference>
<dbReference type="STRING" id="207559.Dde_1685"/>
<dbReference type="RefSeq" id="WP_011367628.1">
    <property type="nucleotide sequence ID" value="NC_007519.1"/>
</dbReference>
<keyword evidence="6" id="KW-0804">Transcription</keyword>